<protein>
    <recommendedName>
        <fullName evidence="3">LAGLIDADG homing endonuclease</fullName>
    </recommendedName>
</protein>
<keyword evidence="2" id="KW-1185">Reference proteome</keyword>
<organism evidence="1 2">
    <name type="scientific">Aduncisulcus paluster</name>
    <dbReference type="NCBI Taxonomy" id="2918883"/>
    <lineage>
        <taxon>Eukaryota</taxon>
        <taxon>Metamonada</taxon>
        <taxon>Carpediemonas-like organisms</taxon>
        <taxon>Aduncisulcus</taxon>
    </lineage>
</organism>
<dbReference type="EMBL" id="BQXS01010937">
    <property type="protein sequence ID" value="GKT35177.1"/>
    <property type="molecule type" value="Genomic_DNA"/>
</dbReference>
<evidence type="ECO:0000313" key="2">
    <source>
        <dbReference type="Proteomes" id="UP001057375"/>
    </source>
</evidence>
<dbReference type="Proteomes" id="UP001057375">
    <property type="component" value="Unassembled WGS sequence"/>
</dbReference>
<proteinExistence type="predicted"/>
<reference evidence="1" key="1">
    <citation type="submission" date="2022-03" db="EMBL/GenBank/DDBJ databases">
        <title>Draft genome sequence of Aduncisulcus paluster, a free-living microaerophilic Fornicata.</title>
        <authorList>
            <person name="Yuyama I."/>
            <person name="Kume K."/>
            <person name="Tamura T."/>
            <person name="Inagaki Y."/>
            <person name="Hashimoto T."/>
        </authorList>
    </citation>
    <scope>NUCLEOTIDE SEQUENCE</scope>
    <source>
        <strain evidence="1">NY0171</strain>
    </source>
</reference>
<comment type="caution">
    <text evidence="1">The sequence shown here is derived from an EMBL/GenBank/DDBJ whole genome shotgun (WGS) entry which is preliminary data.</text>
</comment>
<evidence type="ECO:0008006" key="3">
    <source>
        <dbReference type="Google" id="ProtNLM"/>
    </source>
</evidence>
<evidence type="ECO:0000313" key="1">
    <source>
        <dbReference type="EMBL" id="GKT35177.1"/>
    </source>
</evidence>
<name>A0ABQ5KRT2_9EUKA</name>
<accession>A0ABQ5KRT2</accession>
<sequence length="177" mass="20583">MELLGIRTRLGIKLRAGNDAKNFQHYAAIGLFDLHKHPPTRNHTFFFLYCGIDEVESENLLERIVLKYTFRFPSGTSRDDIEHFTFYDILYLAGLFDRYMYEARFAGSSDVPELLEYHKRFVAILSPLSVHCGVISDTPPIKKVKTHSMMHLQEWIDDGGPLRNYSAETGENKRYFI</sequence>
<gene>
    <name evidence="1" type="ORF">ADUPG1_008389</name>
</gene>